<dbReference type="InterPro" id="IPR011006">
    <property type="entry name" value="CheY-like_superfamily"/>
</dbReference>
<dbReference type="RefSeq" id="WP_347925506.1">
    <property type="nucleotide sequence ID" value="NZ_CP157199.1"/>
</dbReference>
<dbReference type="AlphaFoldDB" id="A0AAU7BW57"/>
<organism evidence="3">
    <name type="scientific">Pontimicrobium sp. SW4</name>
    <dbReference type="NCBI Taxonomy" id="3153519"/>
    <lineage>
        <taxon>Bacteria</taxon>
        <taxon>Pseudomonadati</taxon>
        <taxon>Bacteroidota</taxon>
        <taxon>Flavobacteriia</taxon>
        <taxon>Flavobacteriales</taxon>
        <taxon>Flavobacteriaceae</taxon>
        <taxon>Pontimicrobium</taxon>
    </lineage>
</organism>
<dbReference type="EMBL" id="CP157199">
    <property type="protein sequence ID" value="XBG62349.1"/>
    <property type="molecule type" value="Genomic_DNA"/>
</dbReference>
<proteinExistence type="predicted"/>
<sequence length="221" mass="24904">MFTKVLVADDLGSINQGVISILDTLGVKEVEKVQYCDDAYLKVKKAILDNKPFDLVITDLSFKADYREQKYASGEDLLKALKIEFPDLKIIVYSVEDRLQKVRTIINKHKADAYVCKGRQGLIELSKAVKKVYKNGVYLSPKVEHALSPKASLEIDDYDVELVNQLSKGLSQDEISIFFKVNNMSPSSLSSIEKRLNRLRIQFKANNAIHLVAIVKDLGLI</sequence>
<feature type="domain" description="Response regulatory" evidence="2">
    <location>
        <begin position="4"/>
        <end position="132"/>
    </location>
</feature>
<dbReference type="PROSITE" id="PS50110">
    <property type="entry name" value="RESPONSE_REGULATORY"/>
    <property type="match status" value="1"/>
</dbReference>
<dbReference type="InterPro" id="IPR001789">
    <property type="entry name" value="Sig_transdc_resp-reg_receiver"/>
</dbReference>
<feature type="modified residue" description="4-aspartylphosphate" evidence="1">
    <location>
        <position position="59"/>
    </location>
</feature>
<dbReference type="Gene3D" id="3.40.50.2300">
    <property type="match status" value="1"/>
</dbReference>
<gene>
    <name evidence="3" type="ORF">ABGB03_05450</name>
</gene>
<reference evidence="3" key="1">
    <citation type="submission" date="2024-05" db="EMBL/GenBank/DDBJ databases">
        <title>Pontimicrobium maritimus sp. nov., isolated form sea water.</title>
        <authorList>
            <person name="Muhammad N."/>
            <person name="Vuong T.Q."/>
            <person name="Han H.L."/>
            <person name="Kim S.-G."/>
        </authorList>
    </citation>
    <scope>NUCLEOTIDE SEQUENCE</scope>
    <source>
        <strain evidence="3">SW4</strain>
    </source>
</reference>
<dbReference type="SMART" id="SM00448">
    <property type="entry name" value="REC"/>
    <property type="match status" value="1"/>
</dbReference>
<protein>
    <submittedName>
        <fullName evidence="3">Response regulator</fullName>
    </submittedName>
</protein>
<evidence type="ECO:0000256" key="1">
    <source>
        <dbReference type="PROSITE-ProRule" id="PRU00169"/>
    </source>
</evidence>
<evidence type="ECO:0000259" key="2">
    <source>
        <dbReference type="PROSITE" id="PS50110"/>
    </source>
</evidence>
<evidence type="ECO:0000313" key="3">
    <source>
        <dbReference type="EMBL" id="XBG62349.1"/>
    </source>
</evidence>
<name>A0AAU7BW57_9FLAO</name>
<dbReference type="SUPFAM" id="SSF52172">
    <property type="entry name" value="CheY-like"/>
    <property type="match status" value="1"/>
</dbReference>
<dbReference type="GO" id="GO:0000160">
    <property type="term" value="P:phosphorelay signal transduction system"/>
    <property type="evidence" value="ECO:0007669"/>
    <property type="project" value="InterPro"/>
</dbReference>
<accession>A0AAU7BW57</accession>
<keyword evidence="1" id="KW-0597">Phosphoprotein</keyword>